<evidence type="ECO:0000313" key="1">
    <source>
        <dbReference type="EMBL" id="KAA8579005.1"/>
    </source>
</evidence>
<reference evidence="1 2" key="1">
    <citation type="submission" date="2019-08" db="EMBL/GenBank/DDBJ databases">
        <title>A chromosome-level genome assembly, high-density linkage maps, and genome scans reveal the genomic architecture of hybrid incompatibilities underlying speciation via character displacement in darters (Percidae: Etheostominae).</title>
        <authorList>
            <person name="Moran R.L."/>
            <person name="Catchen J.M."/>
            <person name="Fuller R.C."/>
        </authorList>
    </citation>
    <scope>NUCLEOTIDE SEQUENCE [LARGE SCALE GENOMIC DNA]</scope>
    <source>
        <strain evidence="1">EspeVRDwgs_2016</strain>
        <tissue evidence="1">Muscle</tissue>
    </source>
</reference>
<comment type="caution">
    <text evidence="1">The sequence shown here is derived from an EMBL/GenBank/DDBJ whole genome shotgun (WGS) entry which is preliminary data.</text>
</comment>
<gene>
    <name evidence="1" type="ORF">FQN60_007156</name>
</gene>
<accession>A0A5J5CCS4</accession>
<dbReference type="Proteomes" id="UP000327493">
    <property type="component" value="Unassembled WGS sequence"/>
</dbReference>
<organism evidence="1 2">
    <name type="scientific">Etheostoma spectabile</name>
    <name type="common">orangethroat darter</name>
    <dbReference type="NCBI Taxonomy" id="54343"/>
    <lineage>
        <taxon>Eukaryota</taxon>
        <taxon>Metazoa</taxon>
        <taxon>Chordata</taxon>
        <taxon>Craniata</taxon>
        <taxon>Vertebrata</taxon>
        <taxon>Euteleostomi</taxon>
        <taxon>Actinopterygii</taxon>
        <taxon>Neopterygii</taxon>
        <taxon>Teleostei</taxon>
        <taxon>Neoteleostei</taxon>
        <taxon>Acanthomorphata</taxon>
        <taxon>Eupercaria</taxon>
        <taxon>Perciformes</taxon>
        <taxon>Percoidei</taxon>
        <taxon>Percidae</taxon>
        <taxon>Etheostomatinae</taxon>
        <taxon>Etheostoma</taxon>
    </lineage>
</organism>
<evidence type="ECO:0000313" key="2">
    <source>
        <dbReference type="Proteomes" id="UP000327493"/>
    </source>
</evidence>
<keyword evidence="2" id="KW-1185">Reference proteome</keyword>
<dbReference type="EMBL" id="VOFY01000053">
    <property type="protein sequence ID" value="KAA8579005.1"/>
    <property type="molecule type" value="Genomic_DNA"/>
</dbReference>
<dbReference type="AlphaFoldDB" id="A0A5J5CCS4"/>
<protein>
    <submittedName>
        <fullName evidence="1">Uncharacterized protein</fullName>
    </submittedName>
</protein>
<proteinExistence type="predicted"/>
<name>A0A5J5CCS4_9PERO</name>
<sequence>MQISSTANKHVMKTFRASLLNMSMKGSPDPTVVGALKNLGRWSQWESSRVRILTPESSMFELRGSEWVIRSW</sequence>